<evidence type="ECO:0000259" key="2">
    <source>
        <dbReference type="Pfam" id="PF07110"/>
    </source>
</evidence>
<evidence type="ECO:0000256" key="1">
    <source>
        <dbReference type="ARBA" id="ARBA00005986"/>
    </source>
</evidence>
<dbReference type="Proteomes" id="UP000248405">
    <property type="component" value="Unassembled WGS sequence"/>
</dbReference>
<dbReference type="InterPro" id="IPR009799">
    <property type="entry name" value="EthD_dom"/>
</dbReference>
<organism evidence="3 4">
    <name type="scientific">Aspergillus vadensis (strain CBS 113365 / IMI 142717 / IBT 24658)</name>
    <dbReference type="NCBI Taxonomy" id="1448311"/>
    <lineage>
        <taxon>Eukaryota</taxon>
        <taxon>Fungi</taxon>
        <taxon>Dikarya</taxon>
        <taxon>Ascomycota</taxon>
        <taxon>Pezizomycotina</taxon>
        <taxon>Eurotiomycetes</taxon>
        <taxon>Eurotiomycetidae</taxon>
        <taxon>Eurotiales</taxon>
        <taxon>Aspergillaceae</taxon>
        <taxon>Aspergillus</taxon>
        <taxon>Aspergillus subgen. Circumdati</taxon>
    </lineage>
</organism>
<dbReference type="GO" id="GO:0016491">
    <property type="term" value="F:oxidoreductase activity"/>
    <property type="evidence" value="ECO:0007669"/>
    <property type="project" value="InterPro"/>
</dbReference>
<comment type="similarity">
    <text evidence="1">Belongs to the tpcK family.</text>
</comment>
<dbReference type="OrthoDB" id="5340195at2759"/>
<feature type="domain" description="EthD" evidence="2">
    <location>
        <begin position="13"/>
        <end position="111"/>
    </location>
</feature>
<dbReference type="GeneID" id="37214450"/>
<gene>
    <name evidence="3" type="ORF">BO88DRAFT_441251</name>
</gene>
<dbReference type="AlphaFoldDB" id="A0A319C363"/>
<dbReference type="RefSeq" id="XP_025566457.1">
    <property type="nucleotide sequence ID" value="XM_025709858.1"/>
</dbReference>
<evidence type="ECO:0000313" key="4">
    <source>
        <dbReference type="Proteomes" id="UP000248405"/>
    </source>
</evidence>
<dbReference type="InterPro" id="IPR011008">
    <property type="entry name" value="Dimeric_a/b-barrel"/>
</dbReference>
<proteinExistence type="inferred from homology"/>
<protein>
    <recommendedName>
        <fullName evidence="2">EthD domain-containing protein</fullName>
    </recommendedName>
</protein>
<dbReference type="EMBL" id="KZ821616">
    <property type="protein sequence ID" value="PYH72663.1"/>
    <property type="molecule type" value="Genomic_DNA"/>
</dbReference>
<dbReference type="Pfam" id="PF07110">
    <property type="entry name" value="EthD"/>
    <property type="match status" value="1"/>
</dbReference>
<evidence type="ECO:0000313" key="3">
    <source>
        <dbReference type="EMBL" id="PYH72663.1"/>
    </source>
</evidence>
<dbReference type="SUPFAM" id="SSF54909">
    <property type="entry name" value="Dimeric alpha+beta barrel"/>
    <property type="match status" value="1"/>
</dbReference>
<sequence length="267" mass="30164">MTFLKQIAVVRRKAGMTKEEFFEYHYQRHGGISTAPTPAETPAKYFQTHFIDAAYHPDTNNKVPNAHPPWAFNDDITELYFESPEHLAQVFKSDWVAQKVGPDGVNFSDFSAILPMFMKEEEVPIPSVGSSRPSHFEENAFVAAYFVAFHGKHAPRETVSQLTASLENYAPGEVRKLIVNTPAETGFDLGAYFGGECPIQYQFVFTITLQGKQSISAIRRAQKEFEEHFASQLDLPSTWIGFGERAVVLDQAEIVKFDLSRQPFKTM</sequence>
<reference evidence="3" key="1">
    <citation type="submission" date="2016-12" db="EMBL/GenBank/DDBJ databases">
        <title>The genomes of Aspergillus section Nigri reveals drivers in fungal speciation.</title>
        <authorList>
            <consortium name="DOE Joint Genome Institute"/>
            <person name="Vesth T.C."/>
            <person name="Nybo J."/>
            <person name="Theobald S."/>
            <person name="Brandl J."/>
            <person name="Frisvad J.C."/>
            <person name="Nielsen K.F."/>
            <person name="Lyhne E.K."/>
            <person name="Kogle M.E."/>
            <person name="Kuo A."/>
            <person name="Riley R."/>
            <person name="Clum A."/>
            <person name="Nolan M."/>
            <person name="Lipzen A."/>
            <person name="Salamov A."/>
            <person name="Henrissat B."/>
            <person name="Wiebenga A."/>
            <person name="De Vries R.P."/>
            <person name="Grigoriev I.V."/>
            <person name="Mortensen U.H."/>
            <person name="Andersen M.R."/>
            <person name="Baker S.E."/>
        </authorList>
    </citation>
    <scope>NUCLEOTIDE SEQUENCE [LARGE SCALE GENOMIC DNA]</scope>
    <source>
        <strain evidence="3">CBS 113365</strain>
    </source>
</reference>
<accession>A0A319C363</accession>
<keyword evidence="4" id="KW-1185">Reference proteome</keyword>
<name>A0A319C363_ASPVC</name>
<dbReference type="Gene3D" id="3.30.70.100">
    <property type="match status" value="1"/>
</dbReference>